<reference evidence="1 2" key="1">
    <citation type="journal article" date="2024" name="Science">
        <title>Giant polyketide synthase enzymes in the biosynthesis of giant marine polyether toxins.</title>
        <authorList>
            <person name="Fallon T.R."/>
            <person name="Shende V.V."/>
            <person name="Wierzbicki I.H."/>
            <person name="Pendleton A.L."/>
            <person name="Watervoot N.F."/>
            <person name="Auber R.P."/>
            <person name="Gonzalez D.J."/>
            <person name="Wisecaver J.H."/>
            <person name="Moore B.S."/>
        </authorList>
    </citation>
    <scope>NUCLEOTIDE SEQUENCE [LARGE SCALE GENOMIC DNA]</scope>
    <source>
        <strain evidence="1 2">12B1</strain>
    </source>
</reference>
<dbReference type="Proteomes" id="UP001515480">
    <property type="component" value="Unassembled WGS sequence"/>
</dbReference>
<gene>
    <name evidence="1" type="ORF">AB1Y20_021968</name>
</gene>
<organism evidence="1 2">
    <name type="scientific">Prymnesium parvum</name>
    <name type="common">Toxic golden alga</name>
    <dbReference type="NCBI Taxonomy" id="97485"/>
    <lineage>
        <taxon>Eukaryota</taxon>
        <taxon>Haptista</taxon>
        <taxon>Haptophyta</taxon>
        <taxon>Prymnesiophyceae</taxon>
        <taxon>Prymnesiales</taxon>
        <taxon>Prymnesiaceae</taxon>
        <taxon>Prymnesium</taxon>
    </lineage>
</organism>
<protein>
    <recommendedName>
        <fullName evidence="3">Peroxisomal membrane protein PEX16</fullName>
    </recommendedName>
</protein>
<comment type="caution">
    <text evidence="1">The sequence shown here is derived from an EMBL/GenBank/DDBJ whole genome shotgun (WGS) entry which is preliminary data.</text>
</comment>
<keyword evidence="2" id="KW-1185">Reference proteome</keyword>
<evidence type="ECO:0008006" key="3">
    <source>
        <dbReference type="Google" id="ProtNLM"/>
    </source>
</evidence>
<evidence type="ECO:0000313" key="2">
    <source>
        <dbReference type="Proteomes" id="UP001515480"/>
    </source>
</evidence>
<accession>A0AB34JI52</accession>
<evidence type="ECO:0000313" key="1">
    <source>
        <dbReference type="EMBL" id="KAL1520381.1"/>
    </source>
</evidence>
<proteinExistence type="predicted"/>
<name>A0AB34JI52_PRYPA</name>
<dbReference type="EMBL" id="JBGBPQ010000008">
    <property type="protein sequence ID" value="KAL1520381.1"/>
    <property type="molecule type" value="Genomic_DNA"/>
</dbReference>
<dbReference type="AlphaFoldDB" id="A0AB34JI52"/>
<sequence length="153" mass="17406">MEAISVSMDTMRERALQVLSVDDVTARKLPPLVPAVSNALMELAYRVVWKLDKTQLHDWSKQRALAKLRILADLCLSLKRLCDLHMRMAELSPQHRDLSVCIIALKLSLTQLPFQFFRASSCLHFCLTLRCLRLCCCLLCLLASLPFLLYCAA</sequence>